<feature type="binding site" evidence="7">
    <location>
        <position position="185"/>
    </location>
    <ligand>
        <name>Zn(2+)</name>
        <dbReference type="ChEBI" id="CHEBI:29105"/>
        <label>2</label>
    </ligand>
</feature>
<evidence type="ECO:0000259" key="8">
    <source>
        <dbReference type="SMART" id="SM00849"/>
    </source>
</evidence>
<comment type="function">
    <text evidence="7">Thiolesterase that catalyzes the hydrolysis of S-D-lactoyl-glutathione to form glutathione and D-lactic acid.</text>
</comment>
<dbReference type="Gene3D" id="3.60.15.10">
    <property type="entry name" value="Ribonuclease Z/Hydroxyacylglutathione hydrolase-like"/>
    <property type="match status" value="1"/>
</dbReference>
<evidence type="ECO:0000256" key="2">
    <source>
        <dbReference type="ARBA" id="ARBA00004963"/>
    </source>
</evidence>
<dbReference type="Proteomes" id="UP000295729">
    <property type="component" value="Unassembled WGS sequence"/>
</dbReference>
<feature type="binding site" evidence="7">
    <location>
        <position position="73"/>
    </location>
    <ligand>
        <name>Zn(2+)</name>
        <dbReference type="ChEBI" id="CHEBI:29105"/>
        <label>2</label>
    </ligand>
</feature>
<dbReference type="AlphaFoldDB" id="A0A4R6XEJ8"/>
<dbReference type="GO" id="GO:0019243">
    <property type="term" value="P:methylglyoxal catabolic process to D-lactate via S-lactoyl-glutathione"/>
    <property type="evidence" value="ECO:0007669"/>
    <property type="project" value="UniProtKB-UniRule"/>
</dbReference>
<feature type="binding site" evidence="7">
    <location>
        <position position="147"/>
    </location>
    <ligand>
        <name>Zn(2+)</name>
        <dbReference type="ChEBI" id="CHEBI:29105"/>
        <label>2</label>
    </ligand>
</feature>
<dbReference type="InterPro" id="IPR036866">
    <property type="entry name" value="RibonucZ/Hydroxyglut_hydro"/>
</dbReference>
<keyword evidence="4 7" id="KW-0479">Metal-binding</keyword>
<feature type="binding site" evidence="7">
    <location>
        <position position="71"/>
    </location>
    <ligand>
        <name>Zn(2+)</name>
        <dbReference type="ChEBI" id="CHEBI:29105"/>
        <label>1</label>
    </ligand>
</feature>
<comment type="pathway">
    <text evidence="2 7">Secondary metabolite metabolism; methylglyoxal degradation; (R)-lactate from methylglyoxal: step 2/2.</text>
</comment>
<dbReference type="CDD" id="cd07723">
    <property type="entry name" value="hydroxyacylglutathione_hydrolase_MBL-fold"/>
    <property type="match status" value="1"/>
</dbReference>
<dbReference type="GO" id="GO:0046872">
    <property type="term" value="F:metal ion binding"/>
    <property type="evidence" value="ECO:0007669"/>
    <property type="project" value="UniProtKB-KW"/>
</dbReference>
<reference evidence="9 10" key="1">
    <citation type="submission" date="2019-03" db="EMBL/GenBank/DDBJ databases">
        <title>Genomic Encyclopedia of Type Strains, Phase IV (KMG-IV): sequencing the most valuable type-strain genomes for metagenomic binning, comparative biology and taxonomic classification.</title>
        <authorList>
            <person name="Goeker M."/>
        </authorList>
    </citation>
    <scope>NUCLEOTIDE SEQUENCE [LARGE SCALE GENOMIC DNA]</scope>
    <source>
        <strain evidence="9 10">DSM 5604</strain>
    </source>
</reference>
<comment type="subunit">
    <text evidence="7">Monomer.</text>
</comment>
<dbReference type="SUPFAM" id="SSF56281">
    <property type="entry name" value="Metallo-hydrolase/oxidoreductase"/>
    <property type="match status" value="1"/>
</dbReference>
<dbReference type="InterPro" id="IPR035680">
    <property type="entry name" value="Clx_II_MBL"/>
</dbReference>
<comment type="catalytic activity">
    <reaction evidence="1 7">
        <text>an S-(2-hydroxyacyl)glutathione + H2O = a 2-hydroxy carboxylate + glutathione + H(+)</text>
        <dbReference type="Rhea" id="RHEA:21864"/>
        <dbReference type="ChEBI" id="CHEBI:15377"/>
        <dbReference type="ChEBI" id="CHEBI:15378"/>
        <dbReference type="ChEBI" id="CHEBI:57925"/>
        <dbReference type="ChEBI" id="CHEBI:58896"/>
        <dbReference type="ChEBI" id="CHEBI:71261"/>
        <dbReference type="EC" id="3.1.2.6"/>
    </reaction>
</comment>
<name>A0A4R6XEJ8_9GAMM</name>
<feature type="binding site" evidence="7">
    <location>
        <position position="69"/>
    </location>
    <ligand>
        <name>Zn(2+)</name>
        <dbReference type="ChEBI" id="CHEBI:29105"/>
        <label>1</label>
    </ligand>
</feature>
<dbReference type="EMBL" id="SNZA01000001">
    <property type="protein sequence ID" value="TDR15473.1"/>
    <property type="molecule type" value="Genomic_DNA"/>
</dbReference>
<dbReference type="EC" id="3.1.2.6" evidence="7"/>
<evidence type="ECO:0000313" key="10">
    <source>
        <dbReference type="Proteomes" id="UP000295729"/>
    </source>
</evidence>
<dbReference type="InterPro" id="IPR032282">
    <property type="entry name" value="HAGH_C"/>
</dbReference>
<dbReference type="PANTHER" id="PTHR43705">
    <property type="entry name" value="HYDROXYACYLGLUTATHIONE HYDROLASE"/>
    <property type="match status" value="1"/>
</dbReference>
<dbReference type="SMART" id="SM00849">
    <property type="entry name" value="Lactamase_B"/>
    <property type="match status" value="1"/>
</dbReference>
<feature type="binding site" evidence="7">
    <location>
        <position position="74"/>
    </location>
    <ligand>
        <name>Zn(2+)</name>
        <dbReference type="ChEBI" id="CHEBI:29105"/>
        <label>2</label>
    </ligand>
</feature>
<evidence type="ECO:0000313" key="9">
    <source>
        <dbReference type="EMBL" id="TDR15473.1"/>
    </source>
</evidence>
<dbReference type="PIRSF" id="PIRSF005457">
    <property type="entry name" value="Glx"/>
    <property type="match status" value="1"/>
</dbReference>
<comment type="cofactor">
    <cofactor evidence="7">
        <name>Zn(2+)</name>
        <dbReference type="ChEBI" id="CHEBI:29105"/>
    </cofactor>
    <text evidence="7">Binds 2 Zn(2+) ions per subunit.</text>
</comment>
<dbReference type="InterPro" id="IPR050110">
    <property type="entry name" value="Glyoxalase_II_hydrolase"/>
</dbReference>
<comment type="similarity">
    <text evidence="3 7">Belongs to the metallo-beta-lactamase superfamily. Glyoxalase II family.</text>
</comment>
<protein>
    <recommendedName>
        <fullName evidence="7">Hydroxyacylglutathione hydrolase</fullName>
        <ecNumber evidence="7">3.1.2.6</ecNumber>
    </recommendedName>
    <alternativeName>
        <fullName evidence="7">Glyoxalase II</fullName>
        <shortName evidence="7">Glx II</shortName>
    </alternativeName>
</protein>
<evidence type="ECO:0000256" key="5">
    <source>
        <dbReference type="ARBA" id="ARBA00022801"/>
    </source>
</evidence>
<dbReference type="Pfam" id="PF00753">
    <property type="entry name" value="Lactamase_B"/>
    <property type="match status" value="1"/>
</dbReference>
<dbReference type="HAMAP" id="MF_01374">
    <property type="entry name" value="Glyoxalase_2"/>
    <property type="match status" value="1"/>
</dbReference>
<sequence>MLWRLLSIFKHNVGHMTFIPLPAFNDNYIWVTQATSQQTIWAVDPGDAKVVIEYCQSQQLKLAGILVTHHHKDHTGGVAELTQLYQCPVYGPASLAPQLVTHPVQQGDEVSVADNMFLVLETPGHTLDHLCYFAEPQDSKPLLLCGDTLFRGGCGRLFEGTPAQMLSAMTKLRSLPADTLVFGTHEYTLANYRFAVAIDPNNTKLVEAIEEAESLREEGTPTLPSTIALEIETNPFMRFDRKEVVEGAAKLLKEDMALDAVNSFAQIRRAKDGF</sequence>
<evidence type="ECO:0000256" key="6">
    <source>
        <dbReference type="ARBA" id="ARBA00022833"/>
    </source>
</evidence>
<accession>A0A4R6XEJ8</accession>
<feature type="binding site" evidence="7">
    <location>
        <position position="125"/>
    </location>
    <ligand>
        <name>Zn(2+)</name>
        <dbReference type="ChEBI" id="CHEBI:29105"/>
        <label>1</label>
    </ligand>
</feature>
<evidence type="ECO:0000256" key="4">
    <source>
        <dbReference type="ARBA" id="ARBA00022723"/>
    </source>
</evidence>
<organism evidence="9 10">
    <name type="scientific">Marinomonas communis</name>
    <dbReference type="NCBI Taxonomy" id="28254"/>
    <lineage>
        <taxon>Bacteria</taxon>
        <taxon>Pseudomonadati</taxon>
        <taxon>Pseudomonadota</taxon>
        <taxon>Gammaproteobacteria</taxon>
        <taxon>Oceanospirillales</taxon>
        <taxon>Oceanospirillaceae</taxon>
        <taxon>Marinomonas</taxon>
    </lineage>
</organism>
<dbReference type="InterPro" id="IPR001279">
    <property type="entry name" value="Metallo-B-lactamas"/>
</dbReference>
<dbReference type="UniPathway" id="UPA00619">
    <property type="reaction ID" value="UER00676"/>
</dbReference>
<gene>
    <name evidence="7" type="primary">gloB</name>
    <name evidence="9" type="ORF">C8D85_0838</name>
</gene>
<proteinExistence type="inferred from homology"/>
<feature type="binding site" evidence="7">
    <location>
        <position position="147"/>
    </location>
    <ligand>
        <name>Zn(2+)</name>
        <dbReference type="ChEBI" id="CHEBI:29105"/>
        <label>1</label>
    </ligand>
</feature>
<comment type="caution">
    <text evidence="9">The sequence shown here is derived from an EMBL/GenBank/DDBJ whole genome shotgun (WGS) entry which is preliminary data.</text>
</comment>
<keyword evidence="5 7" id="KW-0378">Hydrolase</keyword>
<evidence type="ECO:0000256" key="3">
    <source>
        <dbReference type="ARBA" id="ARBA00006759"/>
    </source>
</evidence>
<evidence type="ECO:0000256" key="7">
    <source>
        <dbReference type="HAMAP-Rule" id="MF_01374"/>
    </source>
</evidence>
<evidence type="ECO:0000256" key="1">
    <source>
        <dbReference type="ARBA" id="ARBA00001623"/>
    </source>
</evidence>
<dbReference type="PANTHER" id="PTHR43705:SF1">
    <property type="entry name" value="HYDROXYACYLGLUTATHIONE HYDROLASE GLOB"/>
    <property type="match status" value="1"/>
</dbReference>
<dbReference type="NCBIfam" id="TIGR03413">
    <property type="entry name" value="GSH_gloB"/>
    <property type="match status" value="1"/>
</dbReference>
<keyword evidence="6 7" id="KW-0862">Zinc</keyword>
<dbReference type="InterPro" id="IPR017782">
    <property type="entry name" value="Hydroxyacylglutathione_Hdrlase"/>
</dbReference>
<feature type="domain" description="Metallo-beta-lactamase" evidence="8">
    <location>
        <begin position="37"/>
        <end position="185"/>
    </location>
</feature>
<dbReference type="Pfam" id="PF16123">
    <property type="entry name" value="HAGH_C"/>
    <property type="match status" value="1"/>
</dbReference>
<keyword evidence="10" id="KW-1185">Reference proteome</keyword>
<dbReference type="GO" id="GO:0004416">
    <property type="term" value="F:hydroxyacylglutathione hydrolase activity"/>
    <property type="evidence" value="ECO:0007669"/>
    <property type="project" value="UniProtKB-UniRule"/>
</dbReference>